<dbReference type="GO" id="GO:0010073">
    <property type="term" value="P:meristem maintenance"/>
    <property type="evidence" value="ECO:0007669"/>
    <property type="project" value="InterPro"/>
</dbReference>
<evidence type="ECO:0000259" key="1">
    <source>
        <dbReference type="Pfam" id="PF10536"/>
    </source>
</evidence>
<protein>
    <recommendedName>
        <fullName evidence="1">Aminotransferase-like plant mobile domain-containing protein</fullName>
    </recommendedName>
</protein>
<dbReference type="EnsemblPlants" id="TraesCSU02G112100.1">
    <property type="protein sequence ID" value="TraesCSU02G112100.1"/>
    <property type="gene ID" value="TraesCSU02G112100"/>
</dbReference>
<reference evidence="2" key="2">
    <citation type="submission" date="2018-10" db="UniProtKB">
        <authorList>
            <consortium name="EnsemblPlants"/>
        </authorList>
    </citation>
    <scope>IDENTIFICATION</scope>
</reference>
<dbReference type="Proteomes" id="UP000019116">
    <property type="component" value="Chromosome Un"/>
</dbReference>
<dbReference type="Gramene" id="TraesCSU02G112100.1">
    <property type="protein sequence ID" value="TraesCSU02G112100.1"/>
    <property type="gene ID" value="TraesCSU02G112100"/>
</dbReference>
<evidence type="ECO:0000313" key="2">
    <source>
        <dbReference type="EnsemblPlants" id="TraesCSU02G112100.1"/>
    </source>
</evidence>
<dbReference type="Gramene" id="TraesSTA6D03G03649960.2">
    <property type="protein sequence ID" value="TraesSTA6D03G03649960.2"/>
    <property type="gene ID" value="TraesSTA6D03G03649960"/>
</dbReference>
<dbReference type="STRING" id="4565.A0A3B6U1E6"/>
<dbReference type="Pfam" id="PF10536">
    <property type="entry name" value="PMD"/>
    <property type="match status" value="1"/>
</dbReference>
<dbReference type="AlphaFoldDB" id="A0A3B6U1E6"/>
<proteinExistence type="predicted"/>
<dbReference type="PANTHER" id="PTHR46033">
    <property type="entry name" value="PROTEIN MAIN-LIKE 2"/>
    <property type="match status" value="1"/>
</dbReference>
<gene>
    <name evidence="2" type="primary">LOC123140905</name>
</gene>
<organism evidence="2">
    <name type="scientific">Triticum aestivum</name>
    <name type="common">Wheat</name>
    <dbReference type="NCBI Taxonomy" id="4565"/>
    <lineage>
        <taxon>Eukaryota</taxon>
        <taxon>Viridiplantae</taxon>
        <taxon>Streptophyta</taxon>
        <taxon>Embryophyta</taxon>
        <taxon>Tracheophyta</taxon>
        <taxon>Spermatophyta</taxon>
        <taxon>Magnoliopsida</taxon>
        <taxon>Liliopsida</taxon>
        <taxon>Poales</taxon>
        <taxon>Poaceae</taxon>
        <taxon>BOP clade</taxon>
        <taxon>Pooideae</taxon>
        <taxon>Triticodae</taxon>
        <taxon>Triticeae</taxon>
        <taxon>Triticinae</taxon>
        <taxon>Triticum</taxon>
    </lineage>
</organism>
<evidence type="ECO:0000313" key="3">
    <source>
        <dbReference type="Proteomes" id="UP000019116"/>
    </source>
</evidence>
<dbReference type="GeneID" id="123140905"/>
<dbReference type="InterPro" id="IPR019557">
    <property type="entry name" value="AminoTfrase-like_pln_mobile"/>
</dbReference>
<dbReference type="Gramene" id="TraesKAR6D01G0021880.1">
    <property type="protein sequence ID" value="cds.TraesKAR6D01G0021880.1"/>
    <property type="gene ID" value="TraesKAR6D01G0021880"/>
</dbReference>
<dbReference type="OrthoDB" id="593744at2759"/>
<keyword evidence="3" id="KW-1185">Reference proteome</keyword>
<dbReference type="OMA" id="VIRYGAW"/>
<sequence length="424" mass="49531">MKYDERYTQYIERLGLLPFIQLVTRSTPNMNPCAITALVDRWKPETHSFHLRTGEMTVTLQDVSMILALPIEGIPVCFSTDAANRRDRMFDLIGAVPAVPDDPTKYRVPAGATYVWIAEHFSQCPGDASEEMFKQYTCAYLWYVISRTLFADGGGRTAPWMWLKALSGWDSKQSWGSAALAYLYRQLDEACCRHKDDASIGGPLVLLSVWMWEHFSVGRPKVIRYGAWDDHDNPLRQPTWGYKWDKVSEFNGDQKRMYIDYTNEFDALTAEQVTWQPYGPQDNFAFILDFQLNPKCTEESHLWQMRCPLICLYAVEHHLPQRVMTQFGLFQDTPPEWKDTNIVIHGLDKMKQKKIKNWESYHEKYIKKWNYLVKVANNNRQVHRQVHDEAAFYKYLQWFLSESRVELCPPAYDESILLGIVAEF</sequence>
<dbReference type="Gramene" id="TraesCLE_scaffold_077747_01G000300.1">
    <property type="protein sequence ID" value="TraesCLE_scaffold_077747_01G000300.1"/>
    <property type="gene ID" value="TraesCLE_scaffold_077747_01G000300"/>
</dbReference>
<accession>A0A3B6U1E6</accession>
<dbReference type="PANTHER" id="PTHR46033:SF87">
    <property type="entry name" value="AMINOTRANSFERASE-LIKE PLANT MOBILE DOMAIN-CONTAINING PROTEIN"/>
    <property type="match status" value="1"/>
</dbReference>
<feature type="domain" description="Aminotransferase-like plant mobile" evidence="1">
    <location>
        <begin position="25"/>
        <end position="399"/>
    </location>
</feature>
<name>A0A3B6U1E6_WHEAT</name>
<dbReference type="Gramene" id="TraesROB_scaffold_021254_01G000500.1">
    <property type="protein sequence ID" value="TraesROB_scaffold_021254_01G000500.1"/>
    <property type="gene ID" value="TraesROB_scaffold_021254_01G000500"/>
</dbReference>
<dbReference type="Gramene" id="TraesCAD_scaffold_013229_01G000100.1">
    <property type="protein sequence ID" value="TraesCAD_scaffold_013229_01G000100.1"/>
    <property type="gene ID" value="TraesCAD_scaffold_013229_01G000100"/>
</dbReference>
<dbReference type="Gramene" id="TraesWEE_scaffold_069662_01G000300.1">
    <property type="protein sequence ID" value="TraesWEE_scaffold_069662_01G000300.1"/>
    <property type="gene ID" value="TraesWEE_scaffold_069662_01G000300"/>
</dbReference>
<dbReference type="InterPro" id="IPR044824">
    <property type="entry name" value="MAIN-like"/>
</dbReference>
<dbReference type="RefSeq" id="XP_044416106.1">
    <property type="nucleotide sequence ID" value="XM_044560171.1"/>
</dbReference>
<reference evidence="2" key="1">
    <citation type="submission" date="2018-08" db="EMBL/GenBank/DDBJ databases">
        <authorList>
            <person name="Rossello M."/>
        </authorList>
    </citation>
    <scope>NUCLEOTIDE SEQUENCE [LARGE SCALE GENOMIC DNA]</scope>
    <source>
        <strain evidence="2">cv. Chinese Spring</strain>
    </source>
</reference>
<dbReference type="RefSeq" id="XP_044416105.1">
    <property type="nucleotide sequence ID" value="XM_044560170.1"/>
</dbReference>